<reference evidence="2" key="1">
    <citation type="submission" date="2021-04" db="EMBL/GenBank/DDBJ databases">
        <title>Biosynthetic gene clusters of Dactylosporangioum roseum.</title>
        <authorList>
            <person name="Hartkoorn R.C."/>
            <person name="Beaudoing E."/>
            <person name="Hot D."/>
            <person name="Moureu S."/>
        </authorList>
    </citation>
    <scope>NUCLEOTIDE SEQUENCE</scope>
    <source>
        <strain evidence="2">NRRL B-16295</strain>
    </source>
</reference>
<dbReference type="GO" id="GO:0016746">
    <property type="term" value="F:acyltransferase activity"/>
    <property type="evidence" value="ECO:0007669"/>
    <property type="project" value="UniProtKB-KW"/>
</dbReference>
<feature type="domain" description="N-acetyltransferase" evidence="1">
    <location>
        <begin position="3"/>
        <end position="143"/>
    </location>
</feature>
<evidence type="ECO:0000259" key="1">
    <source>
        <dbReference type="PROSITE" id="PS51186"/>
    </source>
</evidence>
<accession>A0ABY5Z8L0</accession>
<protein>
    <submittedName>
        <fullName evidence="2">GNAT family N-acetyltransferase</fullName>
        <ecNumber evidence="2">2.3.1.-</ecNumber>
    </submittedName>
</protein>
<proteinExistence type="predicted"/>
<sequence length="144" mass="15719">MLATFANLDAPTLYRLLKLRCDVFVVEQQCAYPELDGRDTEPGTAHLWLDDEHGALSAYLRVLTEPDGSARIGRVVTAKSARGQGLAGRLLRAALDHIGPGRVTVLDAQTDAIRIYERAGFRPAGPTFVEDGIEHVPMRRPASP</sequence>
<dbReference type="SUPFAM" id="SSF55729">
    <property type="entry name" value="Acyl-CoA N-acyltransferases (Nat)"/>
    <property type="match status" value="1"/>
</dbReference>
<dbReference type="PROSITE" id="PS51186">
    <property type="entry name" value="GNAT"/>
    <property type="match status" value="1"/>
</dbReference>
<evidence type="ECO:0000313" key="2">
    <source>
        <dbReference type="EMBL" id="UWZ38366.1"/>
    </source>
</evidence>
<dbReference type="InterPro" id="IPR016181">
    <property type="entry name" value="Acyl_CoA_acyltransferase"/>
</dbReference>
<name>A0ABY5Z8L0_9ACTN</name>
<dbReference type="Pfam" id="PF13673">
    <property type="entry name" value="Acetyltransf_10"/>
    <property type="match status" value="1"/>
</dbReference>
<dbReference type="Gene3D" id="3.40.630.30">
    <property type="match status" value="1"/>
</dbReference>
<keyword evidence="3" id="KW-1185">Reference proteome</keyword>
<dbReference type="EMBL" id="CP073721">
    <property type="protein sequence ID" value="UWZ38366.1"/>
    <property type="molecule type" value="Genomic_DNA"/>
</dbReference>
<dbReference type="Proteomes" id="UP001058271">
    <property type="component" value="Chromosome"/>
</dbReference>
<dbReference type="EC" id="2.3.1.-" evidence="2"/>
<dbReference type="InterPro" id="IPR000182">
    <property type="entry name" value="GNAT_dom"/>
</dbReference>
<dbReference type="CDD" id="cd04301">
    <property type="entry name" value="NAT_SF"/>
    <property type="match status" value="1"/>
</dbReference>
<keyword evidence="2" id="KW-0012">Acyltransferase</keyword>
<keyword evidence="2" id="KW-0808">Transferase</keyword>
<dbReference type="RefSeq" id="WP_260727727.1">
    <property type="nucleotide sequence ID" value="NZ_BAAABS010000033.1"/>
</dbReference>
<evidence type="ECO:0000313" key="3">
    <source>
        <dbReference type="Proteomes" id="UP001058271"/>
    </source>
</evidence>
<gene>
    <name evidence="2" type="ORF">Drose_09020</name>
</gene>
<organism evidence="2 3">
    <name type="scientific">Dactylosporangium roseum</name>
    <dbReference type="NCBI Taxonomy" id="47989"/>
    <lineage>
        <taxon>Bacteria</taxon>
        <taxon>Bacillati</taxon>
        <taxon>Actinomycetota</taxon>
        <taxon>Actinomycetes</taxon>
        <taxon>Micromonosporales</taxon>
        <taxon>Micromonosporaceae</taxon>
        <taxon>Dactylosporangium</taxon>
    </lineage>
</organism>